<feature type="region of interest" description="Disordered" evidence="3">
    <location>
        <begin position="327"/>
        <end position="375"/>
    </location>
</feature>
<keyword evidence="2" id="KW-0804">Transcription</keyword>
<accession>A0ABY4YRK9</accession>
<dbReference type="PROSITE" id="PS01124">
    <property type="entry name" value="HTH_ARAC_FAMILY_2"/>
    <property type="match status" value="1"/>
</dbReference>
<dbReference type="Pfam" id="PF01965">
    <property type="entry name" value="DJ-1_PfpI"/>
    <property type="match status" value="1"/>
</dbReference>
<dbReference type="Gene3D" id="3.40.50.880">
    <property type="match status" value="1"/>
</dbReference>
<evidence type="ECO:0000256" key="3">
    <source>
        <dbReference type="SAM" id="MobiDB-lite"/>
    </source>
</evidence>
<evidence type="ECO:0000313" key="5">
    <source>
        <dbReference type="EMBL" id="USQ79381.1"/>
    </source>
</evidence>
<dbReference type="EMBL" id="CP099489">
    <property type="protein sequence ID" value="USQ79381.1"/>
    <property type="molecule type" value="Genomic_DNA"/>
</dbReference>
<dbReference type="PANTHER" id="PTHR43130:SF3">
    <property type="entry name" value="HTH-TYPE TRANSCRIPTIONAL REGULATOR RV1931C"/>
    <property type="match status" value="1"/>
</dbReference>
<evidence type="ECO:0000256" key="2">
    <source>
        <dbReference type="ARBA" id="ARBA00023163"/>
    </source>
</evidence>
<dbReference type="RefSeq" id="WP_252592410.1">
    <property type="nucleotide sequence ID" value="NZ_CP099489.1"/>
</dbReference>
<dbReference type="Pfam" id="PF12833">
    <property type="entry name" value="HTH_18"/>
    <property type="match status" value="1"/>
</dbReference>
<protein>
    <submittedName>
        <fullName evidence="5">Helix-turn-helix domain-containing protein</fullName>
    </submittedName>
</protein>
<dbReference type="InterPro" id="IPR052158">
    <property type="entry name" value="INH-QAR"/>
</dbReference>
<proteinExistence type="predicted"/>
<dbReference type="InterPro" id="IPR018060">
    <property type="entry name" value="HTH_AraC"/>
</dbReference>
<name>A0ABY4YRK9_9MICO</name>
<dbReference type="CDD" id="cd03137">
    <property type="entry name" value="GATase1_AraC_1"/>
    <property type="match status" value="1"/>
</dbReference>
<dbReference type="Proteomes" id="UP001056455">
    <property type="component" value="Chromosome"/>
</dbReference>
<dbReference type="Gene3D" id="1.10.10.60">
    <property type="entry name" value="Homeodomain-like"/>
    <property type="match status" value="1"/>
</dbReference>
<dbReference type="SUPFAM" id="SSF46689">
    <property type="entry name" value="Homeodomain-like"/>
    <property type="match status" value="2"/>
</dbReference>
<reference evidence="5" key="1">
    <citation type="submission" date="2022-06" db="EMBL/GenBank/DDBJ databases">
        <title>Ornithinimicrobium HY1793.</title>
        <authorList>
            <person name="Huang Y."/>
        </authorList>
    </citation>
    <scope>NUCLEOTIDE SEQUENCE</scope>
    <source>
        <strain evidence="5">HY1793</strain>
    </source>
</reference>
<dbReference type="InterPro" id="IPR002818">
    <property type="entry name" value="DJ-1/PfpI"/>
</dbReference>
<evidence type="ECO:0000313" key="6">
    <source>
        <dbReference type="Proteomes" id="UP001056455"/>
    </source>
</evidence>
<organism evidence="5 6">
    <name type="scientific">Ornithinimicrobium faecis</name>
    <dbReference type="NCBI Taxonomy" id="2934158"/>
    <lineage>
        <taxon>Bacteria</taxon>
        <taxon>Bacillati</taxon>
        <taxon>Actinomycetota</taxon>
        <taxon>Actinomycetes</taxon>
        <taxon>Micrococcales</taxon>
        <taxon>Ornithinimicrobiaceae</taxon>
        <taxon>Ornithinimicrobium</taxon>
    </lineage>
</organism>
<evidence type="ECO:0000259" key="4">
    <source>
        <dbReference type="PROSITE" id="PS01124"/>
    </source>
</evidence>
<keyword evidence="6" id="KW-1185">Reference proteome</keyword>
<dbReference type="SMART" id="SM00342">
    <property type="entry name" value="HTH_ARAC"/>
    <property type="match status" value="1"/>
</dbReference>
<keyword evidence="1" id="KW-0805">Transcription regulation</keyword>
<dbReference type="InterPro" id="IPR029062">
    <property type="entry name" value="Class_I_gatase-like"/>
</dbReference>
<dbReference type="SUPFAM" id="SSF52317">
    <property type="entry name" value="Class I glutamine amidotransferase-like"/>
    <property type="match status" value="1"/>
</dbReference>
<evidence type="ECO:0000256" key="1">
    <source>
        <dbReference type="ARBA" id="ARBA00023015"/>
    </source>
</evidence>
<gene>
    <name evidence="5" type="ORF">NF556_17505</name>
</gene>
<dbReference type="InterPro" id="IPR009057">
    <property type="entry name" value="Homeodomain-like_sf"/>
</dbReference>
<feature type="domain" description="HTH araC/xylS-type" evidence="4">
    <location>
        <begin position="226"/>
        <end position="324"/>
    </location>
</feature>
<sequence length="375" mass="40268">MSGHRRPHRVPHRVVVLCIEPLVGFDMTLVPQVLEAARDPQGERYYEVRVASLDGGPVRTHKGYAVVPDHGPETLPWAQTVVIPGMKHPVIRGEGRTTPELEAAWALLAPGTRKVSVCTGAFALGALGVLDGLRATTHWEHAEEFRALFPQVDLDPDVLFVDEGDVLTSAGLGAGIDLCLHLIRADFGVEAANNAARGCVVPPWREGGQAQFIEHPVPPRPEQSTAATRAWASANLRTVTRVEDLVTHARMSERTLSRRFRAETGLSPQQWLLQARLQRALELLERTDLPVDRVAEEAGFGTAAALRHRMRQGLATTPQAYRLTFAGPAAGPRKGPVAGPRAAAVTGRREGAVAGPRAGATAGSRKEAAAVQPGT</sequence>
<dbReference type="PANTHER" id="PTHR43130">
    <property type="entry name" value="ARAC-FAMILY TRANSCRIPTIONAL REGULATOR"/>
    <property type="match status" value="1"/>
</dbReference>